<organism evidence="10 11">
    <name type="scientific">Cephalotrichum gorgonifer</name>
    <dbReference type="NCBI Taxonomy" id="2041049"/>
    <lineage>
        <taxon>Eukaryota</taxon>
        <taxon>Fungi</taxon>
        <taxon>Dikarya</taxon>
        <taxon>Ascomycota</taxon>
        <taxon>Pezizomycotina</taxon>
        <taxon>Sordariomycetes</taxon>
        <taxon>Hypocreomycetidae</taxon>
        <taxon>Microascales</taxon>
        <taxon>Microascaceae</taxon>
        <taxon>Cephalotrichum</taxon>
    </lineage>
</organism>
<protein>
    <submittedName>
        <fullName evidence="10">Probable multidrug resistance protein</fullName>
    </submittedName>
</protein>
<evidence type="ECO:0000259" key="9">
    <source>
        <dbReference type="PROSITE" id="PS50249"/>
    </source>
</evidence>
<keyword evidence="5" id="KW-0862">Zinc</keyword>
<sequence length="339" mass="37699">MERLRNILGPGGLGGGMGSQPGADNTSLIDNSETVYISSLALLKMLRHGRAGVPMEVMGLMLGEFVDDFTVRVVDVFAMPQSGTGVSVEAVDPVFQMKMMDMLRQTGRPESVVGWYHSHPGFGCWLSSVDIQTQQSFEQLTPRAVAVVVDPIQSVKGKVVIDAFRLINPQSLMLGQEPRQSTSNLGHLNKPSIQALIHGLNRYYYSIGINYRKTALEENMLMNLHKHVWTEALTMEDFRGEGDRNKEKLQRLVTLAEGYEKRVKEETELTKDQLKTRYVGKLDPKKHLAEVGQQLIEDNIVSVSRQMIDKDATMPGKKEAPAGANGQANDDLMDVEEEL</sequence>
<keyword evidence="6" id="KW-0647">Proteasome</keyword>
<dbReference type="InterPro" id="IPR000555">
    <property type="entry name" value="JAMM/MPN+_dom"/>
</dbReference>
<evidence type="ECO:0000256" key="4">
    <source>
        <dbReference type="ARBA" id="ARBA00022801"/>
    </source>
</evidence>
<dbReference type="SUPFAM" id="SSF102712">
    <property type="entry name" value="JAB1/MPN domain"/>
    <property type="match status" value="1"/>
</dbReference>
<dbReference type="GO" id="GO:0034515">
    <property type="term" value="C:proteasome storage granule"/>
    <property type="evidence" value="ECO:0007669"/>
    <property type="project" value="UniProtKB-ARBA"/>
</dbReference>
<proteinExistence type="inferred from homology"/>
<dbReference type="CDD" id="cd08069">
    <property type="entry name" value="MPN_RPN11_CSN5"/>
    <property type="match status" value="1"/>
</dbReference>
<evidence type="ECO:0000313" key="11">
    <source>
        <dbReference type="Proteomes" id="UP001187682"/>
    </source>
</evidence>
<evidence type="ECO:0000256" key="7">
    <source>
        <dbReference type="ARBA" id="ARBA00023049"/>
    </source>
</evidence>
<dbReference type="EMBL" id="ONZQ02000006">
    <property type="protein sequence ID" value="SPO02376.1"/>
    <property type="molecule type" value="Genomic_DNA"/>
</dbReference>
<evidence type="ECO:0000256" key="8">
    <source>
        <dbReference type="SAM" id="MobiDB-lite"/>
    </source>
</evidence>
<dbReference type="GO" id="GO:0000502">
    <property type="term" value="C:proteasome complex"/>
    <property type="evidence" value="ECO:0007669"/>
    <property type="project" value="UniProtKB-KW"/>
</dbReference>
<evidence type="ECO:0000313" key="10">
    <source>
        <dbReference type="EMBL" id="SPO02376.1"/>
    </source>
</evidence>
<comment type="similarity">
    <text evidence="1">Belongs to the peptidase M67A family.</text>
</comment>
<feature type="region of interest" description="Disordered" evidence="8">
    <location>
        <begin position="311"/>
        <end position="339"/>
    </location>
</feature>
<dbReference type="Proteomes" id="UP001187682">
    <property type="component" value="Unassembled WGS sequence"/>
</dbReference>
<dbReference type="Pfam" id="PF01398">
    <property type="entry name" value="JAB"/>
    <property type="match status" value="1"/>
</dbReference>
<keyword evidence="2" id="KW-0645">Protease</keyword>
<evidence type="ECO:0000256" key="6">
    <source>
        <dbReference type="ARBA" id="ARBA00022942"/>
    </source>
</evidence>
<dbReference type="PROSITE" id="PS50249">
    <property type="entry name" value="MPN"/>
    <property type="match status" value="1"/>
</dbReference>
<evidence type="ECO:0000256" key="1">
    <source>
        <dbReference type="ARBA" id="ARBA00008568"/>
    </source>
</evidence>
<dbReference type="GO" id="GO:0046872">
    <property type="term" value="F:metal ion binding"/>
    <property type="evidence" value="ECO:0007669"/>
    <property type="project" value="UniProtKB-KW"/>
</dbReference>
<comment type="caution">
    <text evidence="10">The sequence shown here is derived from an EMBL/GenBank/DDBJ whole genome shotgun (WGS) entry which is preliminary data.</text>
</comment>
<dbReference type="FunFam" id="3.40.140.10:FF:000001">
    <property type="entry name" value="26S proteasome non-ATPase regulatory subunit"/>
    <property type="match status" value="1"/>
</dbReference>
<feature type="compositionally biased region" description="Basic and acidic residues" evidence="8">
    <location>
        <begin position="311"/>
        <end position="320"/>
    </location>
</feature>
<feature type="domain" description="MPN" evidence="9">
    <location>
        <begin position="35"/>
        <end position="170"/>
    </location>
</feature>
<keyword evidence="4" id="KW-0378">Hydrolase</keyword>
<dbReference type="GO" id="GO:0006508">
    <property type="term" value="P:proteolysis"/>
    <property type="evidence" value="ECO:0007669"/>
    <property type="project" value="UniProtKB-KW"/>
</dbReference>
<dbReference type="Pfam" id="PF23594">
    <property type="entry name" value="RPN11_C"/>
    <property type="match status" value="1"/>
</dbReference>
<evidence type="ECO:0000256" key="3">
    <source>
        <dbReference type="ARBA" id="ARBA00022723"/>
    </source>
</evidence>
<keyword evidence="3" id="KW-0479">Metal-binding</keyword>
<dbReference type="AlphaFoldDB" id="A0AAE8MX54"/>
<dbReference type="PANTHER" id="PTHR10410">
    <property type="entry name" value="EUKARYOTIC TRANSLATION INITIATION FACTOR 3 -RELATED"/>
    <property type="match status" value="1"/>
</dbReference>
<dbReference type="Gene3D" id="3.40.140.10">
    <property type="entry name" value="Cytidine Deaminase, domain 2"/>
    <property type="match status" value="1"/>
</dbReference>
<accession>A0AAE8MX54</accession>
<dbReference type="InterPro" id="IPR056263">
    <property type="entry name" value="RPN11_C"/>
</dbReference>
<dbReference type="SMART" id="SM00232">
    <property type="entry name" value="JAB_MPN"/>
    <property type="match status" value="1"/>
</dbReference>
<evidence type="ECO:0000256" key="2">
    <source>
        <dbReference type="ARBA" id="ARBA00022670"/>
    </source>
</evidence>
<gene>
    <name evidence="10" type="ORF">DNG_05049</name>
</gene>
<reference evidence="10" key="1">
    <citation type="submission" date="2018-03" db="EMBL/GenBank/DDBJ databases">
        <authorList>
            <person name="Guldener U."/>
        </authorList>
    </citation>
    <scope>NUCLEOTIDE SEQUENCE</scope>
</reference>
<name>A0AAE8MX54_9PEZI</name>
<dbReference type="InterPro" id="IPR037518">
    <property type="entry name" value="MPN"/>
</dbReference>
<dbReference type="InterPro" id="IPR050242">
    <property type="entry name" value="JAMM_MPN+_peptidase_M67A"/>
</dbReference>
<dbReference type="GO" id="GO:0008237">
    <property type="term" value="F:metallopeptidase activity"/>
    <property type="evidence" value="ECO:0007669"/>
    <property type="project" value="UniProtKB-KW"/>
</dbReference>
<keyword evidence="7" id="KW-0482">Metalloprotease</keyword>
<keyword evidence="11" id="KW-1185">Reference proteome</keyword>
<evidence type="ECO:0000256" key="5">
    <source>
        <dbReference type="ARBA" id="ARBA00022833"/>
    </source>
</evidence>